<dbReference type="KEGG" id="lxy:O159_15280"/>
<proteinExistence type="predicted"/>
<organism evidence="1 2">
    <name type="scientific">Leifsonia xyli subsp. cynodontis DSM 46306</name>
    <dbReference type="NCBI Taxonomy" id="1389489"/>
    <lineage>
        <taxon>Bacteria</taxon>
        <taxon>Bacillati</taxon>
        <taxon>Actinomycetota</taxon>
        <taxon>Actinomycetes</taxon>
        <taxon>Micrococcales</taxon>
        <taxon>Microbacteriaceae</taxon>
        <taxon>Leifsonia</taxon>
    </lineage>
</organism>
<keyword evidence="2" id="KW-1185">Reference proteome</keyword>
<name>U3P7Y7_LEIXC</name>
<dbReference type="STRING" id="1389489.O159_15280"/>
<accession>U3P7Y7</accession>
<dbReference type="HOGENOM" id="CLU_2898723_0_0_11"/>
<dbReference type="EMBL" id="CP006734">
    <property type="protein sequence ID" value="AGW41579.1"/>
    <property type="molecule type" value="Genomic_DNA"/>
</dbReference>
<protein>
    <submittedName>
        <fullName evidence="1">Uncharacterized protein</fullName>
    </submittedName>
</protein>
<sequence length="65" mass="7166">MSVQVGAVSVPLRPPLSHRAALSLGRALIAWGTRHRTRPPTYHQRVDAMETTRDTAASILPQLPR</sequence>
<gene>
    <name evidence="1" type="ORF">O159_15280</name>
</gene>
<dbReference type="Proteomes" id="UP000016743">
    <property type="component" value="Chromosome"/>
</dbReference>
<dbReference type="RefSeq" id="WP_021755034.1">
    <property type="nucleotide sequence ID" value="NC_022438.1"/>
</dbReference>
<dbReference type="PATRIC" id="fig|1389489.3.peg.1471"/>
<dbReference type="OrthoDB" id="4980232at2"/>
<evidence type="ECO:0000313" key="2">
    <source>
        <dbReference type="Proteomes" id="UP000016743"/>
    </source>
</evidence>
<reference evidence="1 2" key="1">
    <citation type="journal article" date="2013" name="Genome Announc.">
        <title>Complete Genome Sequence of Leifsonia xyli subsp. cynodontis Strain DSM46306, a Gram-Positive Bacterial Pathogen of Grasses.</title>
        <authorList>
            <person name="Monteiro-Vitorello C.B."/>
            <person name="Zerillo M.M."/>
            <person name="Van Sluys M.A."/>
            <person name="Camargo L.E."/>
            <person name="Kitajima J.P."/>
        </authorList>
    </citation>
    <scope>NUCLEOTIDE SEQUENCE [LARGE SCALE GENOMIC DNA]</scope>
    <source>
        <strain evidence="1 2">DSM 46306</strain>
    </source>
</reference>
<evidence type="ECO:0000313" key="1">
    <source>
        <dbReference type="EMBL" id="AGW41579.1"/>
    </source>
</evidence>
<dbReference type="AlphaFoldDB" id="U3P7Y7"/>